<organism evidence="5 6">
    <name type="scientific">Quillaja saponaria</name>
    <name type="common">Soap bark tree</name>
    <dbReference type="NCBI Taxonomy" id="32244"/>
    <lineage>
        <taxon>Eukaryota</taxon>
        <taxon>Viridiplantae</taxon>
        <taxon>Streptophyta</taxon>
        <taxon>Embryophyta</taxon>
        <taxon>Tracheophyta</taxon>
        <taxon>Spermatophyta</taxon>
        <taxon>Magnoliopsida</taxon>
        <taxon>eudicotyledons</taxon>
        <taxon>Gunneridae</taxon>
        <taxon>Pentapetalae</taxon>
        <taxon>rosids</taxon>
        <taxon>fabids</taxon>
        <taxon>Fabales</taxon>
        <taxon>Quillajaceae</taxon>
        <taxon>Quillaja</taxon>
    </lineage>
</organism>
<dbReference type="Proteomes" id="UP001163823">
    <property type="component" value="Chromosome 11"/>
</dbReference>
<dbReference type="SFLD" id="SFLDG01014">
    <property type="entry name" value="Terpene_Cyclase_Like_1_N-term"/>
    <property type="match status" value="1"/>
</dbReference>
<dbReference type="Pfam" id="PF01397">
    <property type="entry name" value="Terpene_synth"/>
    <property type="match status" value="1"/>
</dbReference>
<evidence type="ECO:0000256" key="2">
    <source>
        <dbReference type="ARBA" id="ARBA00022723"/>
    </source>
</evidence>
<sequence>MASQFSTHQLLLSLSSSIDHPRHYSSNLSLSIHFCSNMFAGVGTCTVKGIKQVRHDHRRRSKSRNQDDYQIDLPVLKWHQTGLEDERIHEEAHYKHIYVWNEIKKYVEAIKSMLESVGDGGVKESAYDTAWVALVEDVNGSDSPQFPSCLEWIANNQNPDGSWGDRQVFLSYDRILNTLACVIALTRWNVHPDKCEKGMAFFNQNISKLKTENPENMLAGFEVSFPALLEKARSLNIEIQDQHSSVLDDIYAQRDIKLKRIPRELLHQVPTTLLLSLEGIPDLDWEKLLKLQSFNGSFYFALASSAFAFMQTKDEKVLSYLNGVVKKYKGGVPFVYPLDTFEHLWVVDRLERLGISRYFHQEINERLNYCYRYWTEKGIGSTRDSDVPDLDDTAMAFRLLRLHGYDVSASAIQHFEKNGKFFCYPGQSSEGVTVMLNTYRASQVMYHGEKILEEANQFSGNYLRNQRAANRLLDKWVMTKDLPGEVCYALDIPWYGSLPRLEARFYIEQYGGADVVWIAKTLYRMPYINNDLYLELAKLDYNNCQALHLEEWDNLQTWYQELNLAEFGLSKENLLLAYFLAAASIFESNRSPERFAWTKTRVLIEAIRYNLDTEESRRAFEQEFNNSITTPANLLQRRLNSNKKEQRLVVTLVETIVDISSNTRAGHGHKVIHDLYQAWQRWLSRFPSEGSGYEGEAELLVQTINFSAGNLFSEELLFNQQYKRLLELTDRVCTQLCCYKKDKKMYDGSGNSNTIPEIESDMQALLQLVLQSPSDGIHNSNSLSTSKTTTTIVKDDNSYHCLD</sequence>
<comment type="cofactor">
    <cofactor evidence="1">
        <name>Mg(2+)</name>
        <dbReference type="ChEBI" id="CHEBI:18420"/>
    </cofactor>
</comment>
<name>A0AAD7L2S6_QUISA</name>
<keyword evidence="3" id="KW-0460">Magnesium</keyword>
<dbReference type="EMBL" id="JARAOO010000011">
    <property type="protein sequence ID" value="KAJ7950499.1"/>
    <property type="molecule type" value="Genomic_DNA"/>
</dbReference>
<evidence type="ECO:0000256" key="3">
    <source>
        <dbReference type="ARBA" id="ARBA00022842"/>
    </source>
</evidence>
<dbReference type="SFLD" id="SFLDG01605">
    <property type="entry name" value="Terpene_Cyclase_Like_1_N-term"/>
    <property type="match status" value="1"/>
</dbReference>
<reference evidence="5" key="1">
    <citation type="journal article" date="2023" name="Science">
        <title>Elucidation of the pathway for biosynthesis of saponin adjuvants from the soapbark tree.</title>
        <authorList>
            <person name="Reed J."/>
            <person name="Orme A."/>
            <person name="El-Demerdash A."/>
            <person name="Owen C."/>
            <person name="Martin L.B.B."/>
            <person name="Misra R.C."/>
            <person name="Kikuchi S."/>
            <person name="Rejzek M."/>
            <person name="Martin A.C."/>
            <person name="Harkess A."/>
            <person name="Leebens-Mack J."/>
            <person name="Louveau T."/>
            <person name="Stephenson M.J."/>
            <person name="Osbourn A."/>
        </authorList>
    </citation>
    <scope>NUCLEOTIDE SEQUENCE</scope>
    <source>
        <strain evidence="5">S10</strain>
    </source>
</reference>
<dbReference type="SUPFAM" id="SSF48239">
    <property type="entry name" value="Terpenoid cyclases/Protein prenyltransferases"/>
    <property type="match status" value="2"/>
</dbReference>
<dbReference type="Gene3D" id="1.10.600.10">
    <property type="entry name" value="Farnesyl Diphosphate Synthase"/>
    <property type="match status" value="1"/>
</dbReference>
<dbReference type="InterPro" id="IPR050148">
    <property type="entry name" value="Terpene_synthase-like"/>
</dbReference>
<dbReference type="PANTHER" id="PTHR31739:SF4">
    <property type="entry name" value="ENT-COPALYL DIPHOSPHATE SYNTHASE, CHLOROPLASTIC"/>
    <property type="match status" value="1"/>
</dbReference>
<dbReference type="InterPro" id="IPR001906">
    <property type="entry name" value="Terpene_synth_N"/>
</dbReference>
<dbReference type="GO" id="GO:0000287">
    <property type="term" value="F:magnesium ion binding"/>
    <property type="evidence" value="ECO:0007669"/>
    <property type="project" value="TreeGrafter"/>
</dbReference>
<dbReference type="Gene3D" id="1.50.10.130">
    <property type="entry name" value="Terpene synthase, N-terminal domain"/>
    <property type="match status" value="1"/>
</dbReference>
<dbReference type="Gene3D" id="1.50.10.160">
    <property type="match status" value="1"/>
</dbReference>
<gene>
    <name evidence="5" type="ORF">O6P43_026688</name>
</gene>
<evidence type="ECO:0000259" key="4">
    <source>
        <dbReference type="Pfam" id="PF01397"/>
    </source>
</evidence>
<comment type="caution">
    <text evidence="5">The sequence shown here is derived from an EMBL/GenBank/DDBJ whole genome shotgun (WGS) entry which is preliminary data.</text>
</comment>
<dbReference type="InterPro" id="IPR008930">
    <property type="entry name" value="Terpenoid_cyclase/PrenylTrfase"/>
</dbReference>
<dbReference type="InterPro" id="IPR036965">
    <property type="entry name" value="Terpene_synth_N_sf"/>
</dbReference>
<accession>A0AAD7L2S6</accession>
<evidence type="ECO:0000313" key="6">
    <source>
        <dbReference type="Proteomes" id="UP001163823"/>
    </source>
</evidence>
<dbReference type="SUPFAM" id="SSF48576">
    <property type="entry name" value="Terpenoid synthases"/>
    <property type="match status" value="1"/>
</dbReference>
<dbReference type="PANTHER" id="PTHR31739">
    <property type="entry name" value="ENT-COPALYL DIPHOSPHATE SYNTHASE, CHLOROPLASTIC"/>
    <property type="match status" value="1"/>
</dbReference>
<proteinExistence type="predicted"/>
<dbReference type="InterPro" id="IPR008949">
    <property type="entry name" value="Isoprenoid_synthase_dom_sf"/>
</dbReference>
<dbReference type="GO" id="GO:0009686">
    <property type="term" value="P:gibberellin biosynthetic process"/>
    <property type="evidence" value="ECO:0007669"/>
    <property type="project" value="TreeGrafter"/>
</dbReference>
<dbReference type="KEGG" id="qsa:O6P43_026688"/>
<keyword evidence="2" id="KW-0479">Metal-binding</keyword>
<keyword evidence="6" id="KW-1185">Reference proteome</keyword>
<evidence type="ECO:0000313" key="5">
    <source>
        <dbReference type="EMBL" id="KAJ7950499.1"/>
    </source>
</evidence>
<dbReference type="GO" id="GO:0009507">
    <property type="term" value="C:chloroplast"/>
    <property type="evidence" value="ECO:0007669"/>
    <property type="project" value="TreeGrafter"/>
</dbReference>
<feature type="domain" description="Terpene synthase N-terminal" evidence="4">
    <location>
        <begin position="284"/>
        <end position="490"/>
    </location>
</feature>
<evidence type="ECO:0000256" key="1">
    <source>
        <dbReference type="ARBA" id="ARBA00001946"/>
    </source>
</evidence>
<dbReference type="AlphaFoldDB" id="A0AAD7L2S6"/>
<protein>
    <submittedName>
        <fullName evidence="5">Copalyl diphosphate synthase</fullName>
    </submittedName>
</protein>
<dbReference type="FunFam" id="1.50.10.130:FF:000002">
    <property type="entry name" value="Ent-copalyl diphosphate synthase, chloroplastic"/>
    <property type="match status" value="1"/>
</dbReference>
<dbReference type="GO" id="GO:0010333">
    <property type="term" value="F:terpene synthase activity"/>
    <property type="evidence" value="ECO:0007669"/>
    <property type="project" value="InterPro"/>
</dbReference>